<sequence length="74" mass="8034">MRDDLIGLILGCGCRKRCCCDKPEPDPTPEGGNLFAQKGRGTPPLRVAEDSPFIPPPPQFDSPQRPGSWTGRVT</sequence>
<gene>
    <name evidence="2" type="ORF">HNQ08_001147</name>
</gene>
<feature type="region of interest" description="Disordered" evidence="1">
    <location>
        <begin position="24"/>
        <end position="74"/>
    </location>
</feature>
<evidence type="ECO:0000256" key="1">
    <source>
        <dbReference type="SAM" id="MobiDB-lite"/>
    </source>
</evidence>
<protein>
    <submittedName>
        <fullName evidence="2">Uncharacterized protein</fullName>
    </submittedName>
</protein>
<dbReference type="Proteomes" id="UP000552709">
    <property type="component" value="Unassembled WGS sequence"/>
</dbReference>
<keyword evidence="3" id="KW-1185">Reference proteome</keyword>
<organism evidence="2 3">
    <name type="scientific">Deinococcus humi</name>
    <dbReference type="NCBI Taxonomy" id="662880"/>
    <lineage>
        <taxon>Bacteria</taxon>
        <taxon>Thermotogati</taxon>
        <taxon>Deinococcota</taxon>
        <taxon>Deinococci</taxon>
        <taxon>Deinococcales</taxon>
        <taxon>Deinococcaceae</taxon>
        <taxon>Deinococcus</taxon>
    </lineage>
</organism>
<dbReference type="AlphaFoldDB" id="A0A7W8JRW0"/>
<dbReference type="EMBL" id="JACHFL010000002">
    <property type="protein sequence ID" value="MBB5362062.1"/>
    <property type="molecule type" value="Genomic_DNA"/>
</dbReference>
<evidence type="ECO:0000313" key="3">
    <source>
        <dbReference type="Proteomes" id="UP000552709"/>
    </source>
</evidence>
<name>A0A7W8JRW0_9DEIO</name>
<dbReference type="RefSeq" id="WP_184128231.1">
    <property type="nucleotide sequence ID" value="NZ_JACHFL010000002.1"/>
</dbReference>
<proteinExistence type="predicted"/>
<reference evidence="2 3" key="1">
    <citation type="submission" date="2020-08" db="EMBL/GenBank/DDBJ databases">
        <title>Genomic Encyclopedia of Type Strains, Phase IV (KMG-IV): sequencing the most valuable type-strain genomes for metagenomic binning, comparative biology and taxonomic classification.</title>
        <authorList>
            <person name="Goeker M."/>
        </authorList>
    </citation>
    <scope>NUCLEOTIDE SEQUENCE [LARGE SCALE GENOMIC DNA]</scope>
    <source>
        <strain evidence="2 3">DSM 27939</strain>
    </source>
</reference>
<evidence type="ECO:0000313" key="2">
    <source>
        <dbReference type="EMBL" id="MBB5362062.1"/>
    </source>
</evidence>
<accession>A0A7W8JRW0</accession>
<comment type="caution">
    <text evidence="2">The sequence shown here is derived from an EMBL/GenBank/DDBJ whole genome shotgun (WGS) entry which is preliminary data.</text>
</comment>